<organism evidence="1 2">
    <name type="scientific">Aspergillus flavus (strain ATCC 200026 / FGSC A1120 / IAM 13836 / NRRL 3357 / JCM 12722 / SRRC 167)</name>
    <dbReference type="NCBI Taxonomy" id="332952"/>
    <lineage>
        <taxon>Eukaryota</taxon>
        <taxon>Fungi</taxon>
        <taxon>Dikarya</taxon>
        <taxon>Ascomycota</taxon>
        <taxon>Pezizomycotina</taxon>
        <taxon>Eurotiomycetes</taxon>
        <taxon>Eurotiomycetidae</taxon>
        <taxon>Eurotiales</taxon>
        <taxon>Aspergillaceae</taxon>
        <taxon>Aspergillus</taxon>
        <taxon>Aspergillus subgen. Circumdati</taxon>
    </lineage>
</organism>
<reference evidence="2" key="1">
    <citation type="journal article" date="2021" name="G3 (Bethesda)">
        <title>Chromosome assembled and annotated genome sequence of Aspergillus flavus NRRL 3357.</title>
        <authorList>
            <person name="Skerker J.M."/>
            <person name="Pianalto K.M."/>
            <person name="Mondo S.J."/>
            <person name="Yang K."/>
            <person name="Arkin A.P."/>
            <person name="Keller N.P."/>
            <person name="Grigoriev I.V."/>
            <person name="Louise Glass N.L."/>
        </authorList>
    </citation>
    <scope>NUCLEOTIDE SEQUENCE [LARGE SCALE GENOMIC DNA]</scope>
    <source>
        <strain evidence="2">ATCC 200026 / FGSC A1120 / IAM 13836 / NRRL 3357 / JCM 12722 / SRRC 167</strain>
    </source>
</reference>
<name>A0A7U2QSB5_ASPFN</name>
<dbReference type="AlphaFoldDB" id="A0A7U2QSB5"/>
<sequence>MRYLVVFVIFQFSPAVPAALLLSRLFPVLFLSASDSPRSKEQASVKLAPVREQLEKKLHLPTQQQQQQSWLMAVHLKWLGCNFHQT</sequence>
<dbReference type="Proteomes" id="UP000596276">
    <property type="component" value="Chromosome 2"/>
</dbReference>
<protein>
    <submittedName>
        <fullName evidence="1">Uncharacterized protein</fullName>
    </submittedName>
</protein>
<dbReference type="EMBL" id="CP044622">
    <property type="protein sequence ID" value="QRD82963.1"/>
    <property type="molecule type" value="Genomic_DNA"/>
</dbReference>
<gene>
    <name evidence="1" type="ORF">F9C07_2107</name>
</gene>
<evidence type="ECO:0000313" key="1">
    <source>
        <dbReference type="EMBL" id="QRD82963.1"/>
    </source>
</evidence>
<dbReference type="VEuPathDB" id="FungiDB:F9C07_2107"/>
<evidence type="ECO:0000313" key="2">
    <source>
        <dbReference type="Proteomes" id="UP000596276"/>
    </source>
</evidence>
<keyword evidence="2" id="KW-1185">Reference proteome</keyword>
<accession>A0A7U2QSB5</accession>
<proteinExistence type="predicted"/>